<proteinExistence type="predicted"/>
<dbReference type="AlphaFoldDB" id="A0AAV2P6K1"/>
<feature type="domain" description="MADF" evidence="2">
    <location>
        <begin position="67"/>
        <end position="165"/>
    </location>
</feature>
<reference evidence="3" key="1">
    <citation type="submission" date="2024-04" db="EMBL/GenBank/DDBJ databases">
        <authorList>
            <consortium name="Molecular Ecology Group"/>
        </authorList>
    </citation>
    <scope>NUCLEOTIDE SEQUENCE</scope>
</reference>
<dbReference type="PROSITE" id="PS00028">
    <property type="entry name" value="ZINC_FINGER_C2H2_1"/>
    <property type="match status" value="1"/>
</dbReference>
<dbReference type="GO" id="GO:0005634">
    <property type="term" value="C:nucleus"/>
    <property type="evidence" value="ECO:0007669"/>
    <property type="project" value="TreeGrafter"/>
</dbReference>
<evidence type="ECO:0000313" key="3">
    <source>
        <dbReference type="EMBL" id="CAL1687644.1"/>
    </source>
</evidence>
<dbReference type="InterPro" id="IPR039353">
    <property type="entry name" value="TF_Adf1"/>
</dbReference>
<dbReference type="Pfam" id="PF10545">
    <property type="entry name" value="MADF_DNA_bdg"/>
    <property type="match status" value="1"/>
</dbReference>
<gene>
    <name evidence="3" type="ORF">LPLAT_LOCUS12817</name>
</gene>
<name>A0AAV2P6K1_9HYME</name>
<sequence>MNKDQIRHKCGYCGWLFSFTTNFFEHECFKHYVEDKDRIYIDENYVVTIRNTKTAEGSVCTDTLDELLIGAVKARKGLYDYRIPANERTNLRKNALWAEVSNTLGGAFNPEEAKARWKYLRDNYARARKKVKGYIPSGSAAKASGQKKPKFRFYDLMTFLNDFLETRQTVSSLPDDVAESEEYGTLDQHENDIVDLGFTDDIFPRTTIHASPPTTPTCVPLRTPTPTLVPPRTSTPRSVSPQISPSVFSMTSRIPATNSRRSLQSADNYLDVPRQISAAKKQKIDVLQTALIEALKEPTAQTVDPLDGFLARLGEGMRRLPYCDRVRLEIRFLTLLAEIENLCDNQDPSTRY</sequence>
<dbReference type="PROSITE" id="PS51029">
    <property type="entry name" value="MADF"/>
    <property type="match status" value="1"/>
</dbReference>
<protein>
    <recommendedName>
        <fullName evidence="2">MADF domain-containing protein</fullName>
    </recommendedName>
</protein>
<dbReference type="GO" id="GO:0005667">
    <property type="term" value="C:transcription regulator complex"/>
    <property type="evidence" value="ECO:0007669"/>
    <property type="project" value="TreeGrafter"/>
</dbReference>
<dbReference type="EMBL" id="OZ034830">
    <property type="protein sequence ID" value="CAL1687644.1"/>
    <property type="molecule type" value="Genomic_DNA"/>
</dbReference>
<dbReference type="InterPro" id="IPR006578">
    <property type="entry name" value="MADF-dom"/>
</dbReference>
<evidence type="ECO:0000259" key="2">
    <source>
        <dbReference type="PROSITE" id="PS51029"/>
    </source>
</evidence>
<organism evidence="3 4">
    <name type="scientific">Lasius platythorax</name>
    <dbReference type="NCBI Taxonomy" id="488582"/>
    <lineage>
        <taxon>Eukaryota</taxon>
        <taxon>Metazoa</taxon>
        <taxon>Ecdysozoa</taxon>
        <taxon>Arthropoda</taxon>
        <taxon>Hexapoda</taxon>
        <taxon>Insecta</taxon>
        <taxon>Pterygota</taxon>
        <taxon>Neoptera</taxon>
        <taxon>Endopterygota</taxon>
        <taxon>Hymenoptera</taxon>
        <taxon>Apocrita</taxon>
        <taxon>Aculeata</taxon>
        <taxon>Formicoidea</taxon>
        <taxon>Formicidae</taxon>
        <taxon>Formicinae</taxon>
        <taxon>Lasius</taxon>
        <taxon>Lasius</taxon>
    </lineage>
</organism>
<evidence type="ECO:0000313" key="4">
    <source>
        <dbReference type="Proteomes" id="UP001497644"/>
    </source>
</evidence>
<dbReference type="InterPro" id="IPR013087">
    <property type="entry name" value="Znf_C2H2_type"/>
</dbReference>
<dbReference type="Proteomes" id="UP001497644">
    <property type="component" value="Chromosome 7"/>
</dbReference>
<dbReference type="SMART" id="SM00595">
    <property type="entry name" value="MADF"/>
    <property type="match status" value="1"/>
</dbReference>
<dbReference type="PANTHER" id="PTHR12243:SF60">
    <property type="entry name" value="SI:CH211-15D5.12-RELATED"/>
    <property type="match status" value="1"/>
</dbReference>
<accession>A0AAV2P6K1</accession>
<dbReference type="GO" id="GO:0006357">
    <property type="term" value="P:regulation of transcription by RNA polymerase II"/>
    <property type="evidence" value="ECO:0007669"/>
    <property type="project" value="TreeGrafter"/>
</dbReference>
<dbReference type="PANTHER" id="PTHR12243">
    <property type="entry name" value="MADF DOMAIN TRANSCRIPTION FACTOR"/>
    <property type="match status" value="1"/>
</dbReference>
<evidence type="ECO:0000256" key="1">
    <source>
        <dbReference type="SAM" id="MobiDB-lite"/>
    </source>
</evidence>
<keyword evidence="4" id="KW-1185">Reference proteome</keyword>
<feature type="compositionally biased region" description="Low complexity" evidence="1">
    <location>
        <begin position="216"/>
        <end position="241"/>
    </location>
</feature>
<feature type="region of interest" description="Disordered" evidence="1">
    <location>
        <begin position="209"/>
        <end position="245"/>
    </location>
</feature>